<evidence type="ECO:0000313" key="1">
    <source>
        <dbReference type="EMBL" id="KDP34410.1"/>
    </source>
</evidence>
<dbReference type="AlphaFoldDB" id="A0A067KQ31"/>
<proteinExistence type="predicted"/>
<name>A0A067KQ31_JATCU</name>
<dbReference type="Proteomes" id="UP000027138">
    <property type="component" value="Unassembled WGS sequence"/>
</dbReference>
<organism evidence="1 2">
    <name type="scientific">Jatropha curcas</name>
    <name type="common">Barbados nut</name>
    <dbReference type="NCBI Taxonomy" id="180498"/>
    <lineage>
        <taxon>Eukaryota</taxon>
        <taxon>Viridiplantae</taxon>
        <taxon>Streptophyta</taxon>
        <taxon>Embryophyta</taxon>
        <taxon>Tracheophyta</taxon>
        <taxon>Spermatophyta</taxon>
        <taxon>Magnoliopsida</taxon>
        <taxon>eudicotyledons</taxon>
        <taxon>Gunneridae</taxon>
        <taxon>Pentapetalae</taxon>
        <taxon>rosids</taxon>
        <taxon>fabids</taxon>
        <taxon>Malpighiales</taxon>
        <taxon>Euphorbiaceae</taxon>
        <taxon>Crotonoideae</taxon>
        <taxon>Jatropheae</taxon>
        <taxon>Jatropha</taxon>
    </lineage>
</organism>
<protein>
    <submittedName>
        <fullName evidence="1">Uncharacterized protein</fullName>
    </submittedName>
</protein>
<accession>A0A067KQ31</accession>
<keyword evidence="2" id="KW-1185">Reference proteome</keyword>
<sequence>MAPKLSKEMKARLAANCDQLLAAQFRQGSGEAQNSQLAFRRSSSRASCRIQLRTTVRRKYGKDALASDGQIARALAAQSVLPVDLVHQEGLKEECFLDQINSELLQLVSVHNDTRRQVMESLELVATLTKDLKAEKAKIGSGLSPRKGMLTSTPLKLSARVELLLKRGEEDVTTIQLLKVDLARVEDAAAVAIRSVNDMPLHQSDLIIAELRTRFPDGD</sequence>
<reference evidence="1 2" key="1">
    <citation type="journal article" date="2014" name="PLoS ONE">
        <title>Global Analysis of Gene Expression Profiles in Physic Nut (Jatropha curcas L.) Seedlings Exposed to Salt Stress.</title>
        <authorList>
            <person name="Zhang L."/>
            <person name="Zhang C."/>
            <person name="Wu P."/>
            <person name="Chen Y."/>
            <person name="Li M."/>
            <person name="Jiang H."/>
            <person name="Wu G."/>
        </authorList>
    </citation>
    <scope>NUCLEOTIDE SEQUENCE [LARGE SCALE GENOMIC DNA]</scope>
    <source>
        <strain evidence="2">cv. GZQX0401</strain>
        <tissue evidence="1">Young leaves</tissue>
    </source>
</reference>
<evidence type="ECO:0000313" key="2">
    <source>
        <dbReference type="Proteomes" id="UP000027138"/>
    </source>
</evidence>
<gene>
    <name evidence="1" type="ORF">JCGZ_12691</name>
</gene>
<dbReference type="EMBL" id="KK914530">
    <property type="protein sequence ID" value="KDP34410.1"/>
    <property type="molecule type" value="Genomic_DNA"/>
</dbReference>